<organism evidence="1 2">
    <name type="scientific">Candidatus Magnetoglobus multicellularis str. Araruama</name>
    <dbReference type="NCBI Taxonomy" id="890399"/>
    <lineage>
        <taxon>Bacteria</taxon>
        <taxon>Pseudomonadati</taxon>
        <taxon>Thermodesulfobacteriota</taxon>
        <taxon>Desulfobacteria</taxon>
        <taxon>Desulfobacterales</taxon>
        <taxon>Desulfobacteraceae</taxon>
        <taxon>Candidatus Magnetoglobus</taxon>
    </lineage>
</organism>
<dbReference type="Proteomes" id="UP000189670">
    <property type="component" value="Unassembled WGS sequence"/>
</dbReference>
<dbReference type="EMBL" id="ATBP01002399">
    <property type="protein sequence ID" value="ETR65904.1"/>
    <property type="molecule type" value="Genomic_DNA"/>
</dbReference>
<dbReference type="AlphaFoldDB" id="A0A1V1NTK2"/>
<name>A0A1V1NTK2_9BACT</name>
<gene>
    <name evidence="1" type="ORF">OMM_05875</name>
</gene>
<accession>A0A1V1NTK2</accession>
<sequence>MTAVGNKIELPFKIHLQTGWNMFGYPSDTQQNALNAVQQLIDEKCLVEGLYVERLIKVVNNEGKSIIKFLGSWRNSIGDFLPGEGYRVKVLCDASFDINQPANSNKRRKRVRTLRSAQPASHFTKVWDGGATNPMTIYVVSATINGNNLSNGNEIAIYDGTNCVGAGSVDGEISTNSPFELITSKNDGSGNGFTVGNNITYKLWDGDNECTDITVSYMDLNGNSISAPQFTADESYIASLSCNMTTEPHFKPVWEGGATNPMTLYAISVTLNGNSLTNGEVGVFDGSKCVGSAIINAEVSSSNPLEIINSKDDGSGNGLLWAILSIINYGMATKNVQI</sequence>
<protein>
    <submittedName>
        <fullName evidence="1">Uncharacterized protein</fullName>
    </submittedName>
</protein>
<evidence type="ECO:0000313" key="2">
    <source>
        <dbReference type="Proteomes" id="UP000189670"/>
    </source>
</evidence>
<proteinExistence type="predicted"/>
<comment type="caution">
    <text evidence="1">The sequence shown here is derived from an EMBL/GenBank/DDBJ whole genome shotgun (WGS) entry which is preliminary data.</text>
</comment>
<evidence type="ECO:0000313" key="1">
    <source>
        <dbReference type="EMBL" id="ETR65904.1"/>
    </source>
</evidence>
<reference evidence="2" key="1">
    <citation type="submission" date="2012-11" db="EMBL/GenBank/DDBJ databases">
        <authorList>
            <person name="Lucero-Rivera Y.E."/>
            <person name="Tovar-Ramirez D."/>
        </authorList>
    </citation>
    <scope>NUCLEOTIDE SEQUENCE [LARGE SCALE GENOMIC DNA]</scope>
    <source>
        <strain evidence="2">Araruama</strain>
    </source>
</reference>